<name>A0A8J7W5N2_9EURY</name>
<dbReference type="EMBL" id="JWHL01000001">
    <property type="protein sequence ID" value="MBR1368003.1"/>
    <property type="molecule type" value="Genomic_DNA"/>
</dbReference>
<protein>
    <submittedName>
        <fullName evidence="2">5-amino-6-(5-phosphoribosylamino)uracil reductase</fullName>
    </submittedName>
</protein>
<gene>
    <name evidence="2" type="ORF">RJ53_00240</name>
</gene>
<dbReference type="Gene3D" id="3.40.430.10">
    <property type="entry name" value="Dihydrofolate Reductase, subunit A"/>
    <property type="match status" value="1"/>
</dbReference>
<proteinExistence type="predicted"/>
<feature type="domain" description="Bacterial bifunctional deaminase-reductase C-terminal" evidence="1">
    <location>
        <begin position="3"/>
        <end position="211"/>
    </location>
</feature>
<dbReference type="OrthoDB" id="68340at2157"/>
<comment type="caution">
    <text evidence="2">The sequence shown here is derived from an EMBL/GenBank/DDBJ whole genome shotgun (WGS) entry which is preliminary data.</text>
</comment>
<dbReference type="GO" id="GO:0009231">
    <property type="term" value="P:riboflavin biosynthetic process"/>
    <property type="evidence" value="ECO:0007669"/>
    <property type="project" value="InterPro"/>
</dbReference>
<evidence type="ECO:0000259" key="1">
    <source>
        <dbReference type="Pfam" id="PF01872"/>
    </source>
</evidence>
<accession>A0A8J7W5N2</accession>
<evidence type="ECO:0000313" key="2">
    <source>
        <dbReference type="EMBL" id="MBR1368003.1"/>
    </source>
</evidence>
<dbReference type="Proteomes" id="UP000730161">
    <property type="component" value="Unassembled WGS sequence"/>
</dbReference>
<dbReference type="GO" id="GO:0008703">
    <property type="term" value="F:5-amino-6-(5-phosphoribosylamino)uracil reductase activity"/>
    <property type="evidence" value="ECO:0007669"/>
    <property type="project" value="InterPro"/>
</dbReference>
<dbReference type="InterPro" id="IPR002734">
    <property type="entry name" value="RibDG_C"/>
</dbReference>
<reference evidence="2" key="1">
    <citation type="submission" date="2014-12" db="EMBL/GenBank/DDBJ databases">
        <authorList>
            <person name="Huang H.-H."/>
            <person name="Chen S.-C."/>
            <person name="Lai M.-C."/>
        </authorList>
    </citation>
    <scope>NUCLEOTIDE SEQUENCE</scope>
    <source>
        <strain evidence="2">K1F9705b</strain>
    </source>
</reference>
<dbReference type="RefSeq" id="WP_211529603.1">
    <property type="nucleotide sequence ID" value="NZ_JWHL01000001.1"/>
</dbReference>
<organism evidence="2 3">
    <name type="scientific">Methanocalculus chunghsingensis</name>
    <dbReference type="NCBI Taxonomy" id="156457"/>
    <lineage>
        <taxon>Archaea</taxon>
        <taxon>Methanobacteriati</taxon>
        <taxon>Methanobacteriota</taxon>
        <taxon>Stenosarchaea group</taxon>
        <taxon>Methanomicrobia</taxon>
        <taxon>Methanomicrobiales</taxon>
        <taxon>Methanocalculaceae</taxon>
        <taxon>Methanocalculus</taxon>
    </lineage>
</organism>
<dbReference type="AlphaFoldDB" id="A0A8J7W5N2"/>
<dbReference type="Pfam" id="PF01872">
    <property type="entry name" value="RibD_C"/>
    <property type="match status" value="1"/>
</dbReference>
<keyword evidence="3" id="KW-1185">Reference proteome</keyword>
<dbReference type="InterPro" id="IPR024072">
    <property type="entry name" value="DHFR-like_dom_sf"/>
</dbReference>
<dbReference type="SUPFAM" id="SSF53597">
    <property type="entry name" value="Dihydrofolate reductase-like"/>
    <property type="match status" value="1"/>
</dbReference>
<evidence type="ECO:0000313" key="3">
    <source>
        <dbReference type="Proteomes" id="UP000730161"/>
    </source>
</evidence>
<sequence>MIPKVIVHSSISLDNAVTGFDIDIELHYARLHSLSPDAVLVGSTTARTGIEMFMDAAMPEEPEDMKRPLPVAGDTRPLGIFVDSTGVLLNQLHFYRRMEHIRDVIVLISEATPAGYVAYLREREYPYIVCGREKVDIAKACRIAGEAYGISCIVSESGRDLNDYLIQERIADEISLLLTPVIAGPGGKRLFATVQAPVTLDLFGIEDLGKGRVHLRYRVVKEDVVTGGGE</sequence>